<keyword evidence="3" id="KW-1185">Reference proteome</keyword>
<gene>
    <name evidence="2" type="ORF">Tco_0910720</name>
</gene>
<reference evidence="2" key="1">
    <citation type="journal article" date="2022" name="Int. J. Mol. Sci.">
        <title>Draft Genome of Tanacetum Coccineum: Genomic Comparison of Closely Related Tanacetum-Family Plants.</title>
        <authorList>
            <person name="Yamashiro T."/>
            <person name="Shiraishi A."/>
            <person name="Nakayama K."/>
            <person name="Satake H."/>
        </authorList>
    </citation>
    <scope>NUCLEOTIDE SEQUENCE</scope>
</reference>
<reference evidence="2" key="2">
    <citation type="submission" date="2022-01" db="EMBL/GenBank/DDBJ databases">
        <authorList>
            <person name="Yamashiro T."/>
            <person name="Shiraishi A."/>
            <person name="Satake H."/>
            <person name="Nakayama K."/>
        </authorList>
    </citation>
    <scope>NUCLEOTIDE SEQUENCE</scope>
</reference>
<dbReference type="InterPro" id="IPR045063">
    <property type="entry name" value="Dynamin_N"/>
</dbReference>
<evidence type="ECO:0000313" key="3">
    <source>
        <dbReference type="Proteomes" id="UP001151760"/>
    </source>
</evidence>
<sequence length="134" mass="14498">MRLQHHPDDVPEYVLEYKDAKVKIDGEHGISEAIDKATIEVAGNCKGVENVPLTLVVKKRNVPDLMMVDLPGITRVPVGDQPKDIYVEKYDESSGGGAVQQASSGGAAVVERWNRGGGAVEQRWWSGGGYRPVG</sequence>
<dbReference type="InterPro" id="IPR022812">
    <property type="entry name" value="Dynamin"/>
</dbReference>
<protein>
    <submittedName>
        <fullName evidence="2">Dynamin-related protein 4C-like protein</fullName>
    </submittedName>
</protein>
<dbReference type="Proteomes" id="UP001151760">
    <property type="component" value="Unassembled WGS sequence"/>
</dbReference>
<accession>A0ABQ5CUU9</accession>
<feature type="domain" description="Dynamin N-terminal" evidence="1">
    <location>
        <begin position="16"/>
        <end position="85"/>
    </location>
</feature>
<dbReference type="PANTHER" id="PTHR11566">
    <property type="entry name" value="DYNAMIN"/>
    <property type="match status" value="1"/>
</dbReference>
<organism evidence="2 3">
    <name type="scientific">Tanacetum coccineum</name>
    <dbReference type="NCBI Taxonomy" id="301880"/>
    <lineage>
        <taxon>Eukaryota</taxon>
        <taxon>Viridiplantae</taxon>
        <taxon>Streptophyta</taxon>
        <taxon>Embryophyta</taxon>
        <taxon>Tracheophyta</taxon>
        <taxon>Spermatophyta</taxon>
        <taxon>Magnoliopsida</taxon>
        <taxon>eudicotyledons</taxon>
        <taxon>Gunneridae</taxon>
        <taxon>Pentapetalae</taxon>
        <taxon>asterids</taxon>
        <taxon>campanulids</taxon>
        <taxon>Asterales</taxon>
        <taxon>Asteraceae</taxon>
        <taxon>Asteroideae</taxon>
        <taxon>Anthemideae</taxon>
        <taxon>Anthemidinae</taxon>
        <taxon>Tanacetum</taxon>
    </lineage>
</organism>
<name>A0ABQ5CUU9_9ASTR</name>
<evidence type="ECO:0000259" key="1">
    <source>
        <dbReference type="Pfam" id="PF00350"/>
    </source>
</evidence>
<dbReference type="PANTHER" id="PTHR11566:SF186">
    <property type="entry name" value="DYNAMIN CENTRAL DOMAIN, GTPASE EFFECTOR DOMAIN-CONTAINING PROTEIN-RELATED"/>
    <property type="match status" value="1"/>
</dbReference>
<dbReference type="SUPFAM" id="SSF52540">
    <property type="entry name" value="P-loop containing nucleoside triphosphate hydrolases"/>
    <property type="match status" value="1"/>
</dbReference>
<comment type="caution">
    <text evidence="2">The sequence shown here is derived from an EMBL/GenBank/DDBJ whole genome shotgun (WGS) entry which is preliminary data.</text>
</comment>
<evidence type="ECO:0000313" key="2">
    <source>
        <dbReference type="EMBL" id="GJT30445.1"/>
    </source>
</evidence>
<dbReference type="Pfam" id="PF00350">
    <property type="entry name" value="Dynamin_N"/>
    <property type="match status" value="1"/>
</dbReference>
<dbReference type="EMBL" id="BQNB010014626">
    <property type="protein sequence ID" value="GJT30445.1"/>
    <property type="molecule type" value="Genomic_DNA"/>
</dbReference>
<dbReference type="InterPro" id="IPR027417">
    <property type="entry name" value="P-loop_NTPase"/>
</dbReference>
<dbReference type="Gene3D" id="3.40.50.300">
    <property type="entry name" value="P-loop containing nucleotide triphosphate hydrolases"/>
    <property type="match status" value="1"/>
</dbReference>
<proteinExistence type="predicted"/>